<keyword evidence="2" id="KW-0645">Protease</keyword>
<dbReference type="GO" id="GO:0006508">
    <property type="term" value="P:proteolysis"/>
    <property type="evidence" value="ECO:0007669"/>
    <property type="project" value="UniProtKB-KW"/>
</dbReference>
<keyword evidence="2" id="KW-0378">Hydrolase</keyword>
<feature type="domain" description="Retropepsin-like aspartic endopeptidase" evidence="1">
    <location>
        <begin position="7"/>
        <end position="132"/>
    </location>
</feature>
<dbReference type="AlphaFoldDB" id="A0A7S9LP70"/>
<organism evidence="2 3">
    <name type="scientific">Pontivivens ytuae</name>
    <dbReference type="NCBI Taxonomy" id="2789856"/>
    <lineage>
        <taxon>Bacteria</taxon>
        <taxon>Pseudomonadati</taxon>
        <taxon>Pseudomonadota</taxon>
        <taxon>Alphaproteobacteria</taxon>
        <taxon>Rhodobacterales</taxon>
        <taxon>Paracoccaceae</taxon>
        <taxon>Pontivivens</taxon>
    </lineage>
</organism>
<dbReference type="PANTHER" id="PTHR38037">
    <property type="entry name" value="ZN_PROTEASE DOMAIN-CONTAINING PROTEIN"/>
    <property type="match status" value="1"/>
</dbReference>
<protein>
    <submittedName>
        <fullName evidence="2">ATP-dependent zinc protease</fullName>
    </submittedName>
</protein>
<dbReference type="PANTHER" id="PTHR38037:SF2">
    <property type="entry name" value="ATP-DEPENDENT ZINC PROTEASE DOMAIN-CONTAINING PROTEIN-RELATED"/>
    <property type="match status" value="1"/>
</dbReference>
<gene>
    <name evidence="2" type="ORF">I0K15_12805</name>
</gene>
<reference evidence="2 3" key="1">
    <citation type="submission" date="2020-11" db="EMBL/GenBank/DDBJ databases">
        <title>Description of Pontivivens ytuae sp. nov. isolated from deep sea sediment of Mariana Trench.</title>
        <authorList>
            <person name="Wang Z."/>
            <person name="Sun Q.-L."/>
            <person name="Xu X.-D."/>
            <person name="Tang Y.-Z."/>
            <person name="Zhang J."/>
        </authorList>
    </citation>
    <scope>NUCLEOTIDE SEQUENCE [LARGE SCALE GENOMIC DNA]</scope>
    <source>
        <strain evidence="2 3">MT2928</strain>
    </source>
</reference>
<sequence>MDDRLLIGWREQVELPDLGGLRVRAKIDTGAKTSALHARNLRLEKEDGKTFALFEAHSAGRPKYRQCRVEVAELRRVRSSNGQVERRPTIRTTLSMGGRSWPIYVTLTDRELMTYAMLIGREALDGRTLIDSQGSWLLGRD</sequence>
<evidence type="ECO:0000259" key="1">
    <source>
        <dbReference type="Pfam" id="PF05618"/>
    </source>
</evidence>
<dbReference type="InterPro" id="IPR021109">
    <property type="entry name" value="Peptidase_aspartic_dom_sf"/>
</dbReference>
<evidence type="ECO:0000313" key="2">
    <source>
        <dbReference type="EMBL" id="QPH52689.1"/>
    </source>
</evidence>
<dbReference type="Pfam" id="PF05618">
    <property type="entry name" value="Zn_protease"/>
    <property type="match status" value="1"/>
</dbReference>
<dbReference type="GO" id="GO:0008233">
    <property type="term" value="F:peptidase activity"/>
    <property type="evidence" value="ECO:0007669"/>
    <property type="project" value="UniProtKB-KW"/>
</dbReference>
<accession>A0A7S9LP70</accession>
<dbReference type="SUPFAM" id="SSF50630">
    <property type="entry name" value="Acid proteases"/>
    <property type="match status" value="1"/>
</dbReference>
<dbReference type="KEGG" id="poz:I0K15_12805"/>
<dbReference type="RefSeq" id="WP_196101900.1">
    <property type="nucleotide sequence ID" value="NZ_CP064942.1"/>
</dbReference>
<dbReference type="EMBL" id="CP064942">
    <property type="protein sequence ID" value="QPH52689.1"/>
    <property type="molecule type" value="Genomic_DNA"/>
</dbReference>
<dbReference type="Gene3D" id="2.40.70.10">
    <property type="entry name" value="Acid Proteases"/>
    <property type="match status" value="1"/>
</dbReference>
<keyword evidence="3" id="KW-1185">Reference proteome</keyword>
<dbReference type="Proteomes" id="UP000594800">
    <property type="component" value="Chromosome"/>
</dbReference>
<dbReference type="InterPro" id="IPR008503">
    <property type="entry name" value="Asp_endopeptidase"/>
</dbReference>
<evidence type="ECO:0000313" key="3">
    <source>
        <dbReference type="Proteomes" id="UP000594800"/>
    </source>
</evidence>
<proteinExistence type="predicted"/>
<name>A0A7S9LP70_9RHOB</name>